<dbReference type="GO" id="GO:0008168">
    <property type="term" value="F:methyltransferase activity"/>
    <property type="evidence" value="ECO:0007669"/>
    <property type="project" value="UniProtKB-KW"/>
</dbReference>
<feature type="domain" description="Methyltransferase" evidence="1">
    <location>
        <begin position="140"/>
        <end position="241"/>
    </location>
</feature>
<keyword evidence="2" id="KW-0808">Transferase</keyword>
<dbReference type="InterPro" id="IPR029063">
    <property type="entry name" value="SAM-dependent_MTases_sf"/>
</dbReference>
<dbReference type="CDD" id="cd02440">
    <property type="entry name" value="AdoMet_MTases"/>
    <property type="match status" value="1"/>
</dbReference>
<dbReference type="RefSeq" id="WP_091988615.1">
    <property type="nucleotide sequence ID" value="NZ_FOYV01000001.1"/>
</dbReference>
<dbReference type="GO" id="GO:0032259">
    <property type="term" value="P:methylation"/>
    <property type="evidence" value="ECO:0007669"/>
    <property type="project" value="UniProtKB-KW"/>
</dbReference>
<reference evidence="3" key="1">
    <citation type="submission" date="2016-10" db="EMBL/GenBank/DDBJ databases">
        <authorList>
            <person name="Varghese N."/>
            <person name="Submissions S."/>
        </authorList>
    </citation>
    <scope>NUCLEOTIDE SEQUENCE [LARGE SCALE GENOMIC DNA]</scope>
    <source>
        <strain evidence="3">CGMCC 1.6294</strain>
    </source>
</reference>
<dbReference type="InterPro" id="IPR025714">
    <property type="entry name" value="Methyltranfer_dom"/>
</dbReference>
<keyword evidence="3" id="KW-1185">Reference proteome</keyword>
<sequence>MTLPPAASLHQGAESFYQHWQRLNDWLVAHRAFWQPAPFMTPEPEWVRQYPSLADWLMAQTDDACQRLDDTPERLAQQSARWVPDLVHYEALVQLPVLSASTDGVAAATLPEIRATDMPGRKRLQAGAFTSALLPLSKPALDWCCGKGHLSRTLAPHCTDLVTGFEWNGELVRDGNRLAGQFGDRVSIRCQDVMAPDLTLPADHHGVALHACGDLHRQLLQRGALAGLPRLSISPCCYHLTASDHYRPLSSQASGHEPTLKLTPNDLRLAVQETVTAPARVREQTRRISQWRLGFDGLQRALRGQDNYLPVPSHPPRLVNEDFQAFCRWAAAKKGLALPAGTDFSHWQAFGERRFEQVRRYELVRHLFRRPLELWMVLDYAVYLEEQGYRVTLGTFCERSLTPRNLLLDAVRACDTPPAPHSHP</sequence>
<dbReference type="OrthoDB" id="5298194at2"/>
<dbReference type="PANTHER" id="PTHR13369">
    <property type="match status" value="1"/>
</dbReference>
<name>A0A1I6GZW9_9GAMM</name>
<dbReference type="Proteomes" id="UP000199290">
    <property type="component" value="Unassembled WGS sequence"/>
</dbReference>
<evidence type="ECO:0000313" key="2">
    <source>
        <dbReference type="EMBL" id="SFR47571.1"/>
    </source>
</evidence>
<evidence type="ECO:0000313" key="3">
    <source>
        <dbReference type="Proteomes" id="UP000199290"/>
    </source>
</evidence>
<dbReference type="EMBL" id="FOYV01000001">
    <property type="protein sequence ID" value="SFR47571.1"/>
    <property type="molecule type" value="Genomic_DNA"/>
</dbReference>
<evidence type="ECO:0000259" key="1">
    <source>
        <dbReference type="Pfam" id="PF13679"/>
    </source>
</evidence>
<dbReference type="AlphaFoldDB" id="A0A1I6GZW9"/>
<gene>
    <name evidence="2" type="ORF">SAMN04488073_1845</name>
</gene>
<organism evidence="2 3">
    <name type="scientific">Marinobacter gudaonensis</name>
    <dbReference type="NCBI Taxonomy" id="375760"/>
    <lineage>
        <taxon>Bacteria</taxon>
        <taxon>Pseudomonadati</taxon>
        <taxon>Pseudomonadota</taxon>
        <taxon>Gammaproteobacteria</taxon>
        <taxon>Pseudomonadales</taxon>
        <taxon>Marinobacteraceae</taxon>
        <taxon>Marinobacter</taxon>
    </lineage>
</organism>
<protein>
    <submittedName>
        <fullName evidence="2">Methyltransferase domain-containing protein</fullName>
    </submittedName>
</protein>
<dbReference type="Pfam" id="PF13679">
    <property type="entry name" value="Methyltransf_32"/>
    <property type="match status" value="1"/>
</dbReference>
<dbReference type="Gene3D" id="3.40.50.150">
    <property type="entry name" value="Vaccinia Virus protein VP39"/>
    <property type="match status" value="1"/>
</dbReference>
<proteinExistence type="predicted"/>
<dbReference type="PANTHER" id="PTHR13369:SF0">
    <property type="entry name" value="GLUTATHIONE S-TRANSFERASE C-TERMINAL DOMAIN-CONTAINING PROTEIN"/>
    <property type="match status" value="1"/>
</dbReference>
<accession>A0A1I6GZW9</accession>
<keyword evidence="2" id="KW-0489">Methyltransferase</keyword>
<dbReference type="SUPFAM" id="SSF53335">
    <property type="entry name" value="S-adenosyl-L-methionine-dependent methyltransferases"/>
    <property type="match status" value="1"/>
</dbReference>
<dbReference type="STRING" id="375760.SAMN04488073_1845"/>